<proteinExistence type="predicted"/>
<name>A0A816IRB9_BRANA</name>
<evidence type="ECO:0000313" key="1">
    <source>
        <dbReference type="EMBL" id="CAF1714960.1"/>
    </source>
</evidence>
<dbReference type="AlphaFoldDB" id="A0A816IRB9"/>
<protein>
    <submittedName>
        <fullName evidence="1">(rape) hypothetical protein</fullName>
    </submittedName>
</protein>
<dbReference type="EMBL" id="HG994373">
    <property type="protein sequence ID" value="CAF1714960.1"/>
    <property type="molecule type" value="Genomic_DNA"/>
</dbReference>
<accession>A0A816IRB9</accession>
<organism evidence="1">
    <name type="scientific">Brassica napus</name>
    <name type="common">Rape</name>
    <dbReference type="NCBI Taxonomy" id="3708"/>
    <lineage>
        <taxon>Eukaryota</taxon>
        <taxon>Viridiplantae</taxon>
        <taxon>Streptophyta</taxon>
        <taxon>Embryophyta</taxon>
        <taxon>Tracheophyta</taxon>
        <taxon>Spermatophyta</taxon>
        <taxon>Magnoliopsida</taxon>
        <taxon>eudicotyledons</taxon>
        <taxon>Gunneridae</taxon>
        <taxon>Pentapetalae</taxon>
        <taxon>rosids</taxon>
        <taxon>malvids</taxon>
        <taxon>Brassicales</taxon>
        <taxon>Brassicaceae</taxon>
        <taxon>Brassiceae</taxon>
        <taxon>Brassica</taxon>
    </lineage>
</organism>
<dbReference type="Proteomes" id="UP001295469">
    <property type="component" value="Chromosome C09"/>
</dbReference>
<sequence length="193" mass="21455">MVLGNEMCDQTPHPSQCNTLVSRLILCRGGITIDITNALAISKGMEEANGNMAQGTTRRYKRRWMVRERGPGEANGTSYTSNQEYVKVGIKSHNIMIIGDQKQRQRIFHFQIRHVCGARHDDQEHGGDGEQAGGGTEIGLGQVSVLQHPRVSRHAVRPHSGRQFSGSATYTAPLTSFSETQPRSSRTAVYWHR</sequence>
<gene>
    <name evidence="1" type="ORF">DARMORV10_C09P00170.1</name>
</gene>
<reference evidence="1" key="1">
    <citation type="submission" date="2021-01" db="EMBL/GenBank/DDBJ databases">
        <authorList>
            <consortium name="Genoscope - CEA"/>
            <person name="William W."/>
        </authorList>
    </citation>
    <scope>NUCLEOTIDE SEQUENCE</scope>
</reference>